<dbReference type="SUPFAM" id="SSF51261">
    <property type="entry name" value="Duplicated hybrid motif"/>
    <property type="match status" value="1"/>
</dbReference>
<evidence type="ECO:0000313" key="9">
    <source>
        <dbReference type="Proteomes" id="UP000595897"/>
    </source>
</evidence>
<gene>
    <name evidence="8" type="ORF">bsdtb5_26290</name>
</gene>
<dbReference type="InterPro" id="IPR050890">
    <property type="entry name" value="PTS_EIIA_component"/>
</dbReference>
<evidence type="ECO:0000256" key="1">
    <source>
        <dbReference type="ARBA" id="ARBA00004496"/>
    </source>
</evidence>
<evidence type="ECO:0000259" key="7">
    <source>
        <dbReference type="PROSITE" id="PS51093"/>
    </source>
</evidence>
<dbReference type="EMBL" id="AP024169">
    <property type="protein sequence ID" value="BCN31334.1"/>
    <property type="molecule type" value="Genomic_DNA"/>
</dbReference>
<dbReference type="AlphaFoldDB" id="A0A7R7EM84"/>
<evidence type="ECO:0000313" key="8">
    <source>
        <dbReference type="EMBL" id="BCN31334.1"/>
    </source>
</evidence>
<evidence type="ECO:0000256" key="4">
    <source>
        <dbReference type="ARBA" id="ARBA00022679"/>
    </source>
</evidence>
<keyword evidence="6" id="KW-0418">Kinase</keyword>
<evidence type="ECO:0000256" key="3">
    <source>
        <dbReference type="ARBA" id="ARBA00022597"/>
    </source>
</evidence>
<dbReference type="Proteomes" id="UP000595897">
    <property type="component" value="Chromosome"/>
</dbReference>
<keyword evidence="2" id="KW-0813">Transport</keyword>
<evidence type="ECO:0000256" key="5">
    <source>
        <dbReference type="ARBA" id="ARBA00022683"/>
    </source>
</evidence>
<dbReference type="FunFam" id="2.70.70.10:FF:000001">
    <property type="entry name" value="PTS system glucose-specific IIA component"/>
    <property type="match status" value="1"/>
</dbReference>
<dbReference type="PROSITE" id="PS51093">
    <property type="entry name" value="PTS_EIIA_TYPE_1"/>
    <property type="match status" value="1"/>
</dbReference>
<dbReference type="NCBIfam" id="TIGR00830">
    <property type="entry name" value="PTBA"/>
    <property type="match status" value="1"/>
</dbReference>
<dbReference type="PANTHER" id="PTHR45008">
    <property type="entry name" value="PTS SYSTEM GLUCOSE-SPECIFIC EIIA COMPONENT"/>
    <property type="match status" value="1"/>
</dbReference>
<reference evidence="8 9" key="1">
    <citation type="submission" date="2020-11" db="EMBL/GenBank/DDBJ databases">
        <title>Draft genome sequencing of a Lachnospiraceae strain isolated from anoxic soil subjected to BSD treatment.</title>
        <authorList>
            <person name="Uek A."/>
            <person name="Tonouchi A."/>
        </authorList>
    </citation>
    <scope>NUCLEOTIDE SEQUENCE [LARGE SCALE GENOMIC DNA]</scope>
    <source>
        <strain evidence="8 9">TB5</strain>
    </source>
</reference>
<evidence type="ECO:0000256" key="2">
    <source>
        <dbReference type="ARBA" id="ARBA00022448"/>
    </source>
</evidence>
<sequence>MGLFSKKKKEEVFCCPIKGRVASITETPDPAFAEKMMGDGIVIFPTDGVVYAPCDATVAFVFPTNHALGLKTDSEIELLIHVGIETVKLDGQGFKMLVNEGDSVKKGDKLLEFDLEYIKDNAESIATPFIVTNLNDKQTIKIQKTGDVSASEDIFSIV</sequence>
<keyword evidence="9" id="KW-1185">Reference proteome</keyword>
<dbReference type="GO" id="GO:0005737">
    <property type="term" value="C:cytoplasm"/>
    <property type="evidence" value="ECO:0007669"/>
    <property type="project" value="UniProtKB-SubCell"/>
</dbReference>
<name>A0A7R7EM84_9FIRM</name>
<evidence type="ECO:0000256" key="6">
    <source>
        <dbReference type="ARBA" id="ARBA00022777"/>
    </source>
</evidence>
<keyword evidence="4" id="KW-0808">Transferase</keyword>
<dbReference type="GO" id="GO:0009401">
    <property type="term" value="P:phosphoenolpyruvate-dependent sugar phosphotransferase system"/>
    <property type="evidence" value="ECO:0007669"/>
    <property type="project" value="UniProtKB-KW"/>
</dbReference>
<dbReference type="PANTHER" id="PTHR45008:SF1">
    <property type="entry name" value="PTS SYSTEM GLUCOSE-SPECIFIC EIIA COMPONENT"/>
    <property type="match status" value="1"/>
</dbReference>
<dbReference type="Pfam" id="PF00358">
    <property type="entry name" value="PTS_EIIA_1"/>
    <property type="match status" value="1"/>
</dbReference>
<feature type="domain" description="PTS EIIA type-1" evidence="7">
    <location>
        <begin position="29"/>
        <end position="133"/>
    </location>
</feature>
<accession>A0A7R7EM84</accession>
<dbReference type="InterPro" id="IPR011055">
    <property type="entry name" value="Dup_hybrid_motif"/>
</dbReference>
<dbReference type="KEGG" id="ahb:bsdtb5_26290"/>
<dbReference type="InterPro" id="IPR001127">
    <property type="entry name" value="PTS_EIIA_1_perm"/>
</dbReference>
<protein>
    <recommendedName>
        <fullName evidence="7">PTS EIIA type-1 domain-containing protein</fullName>
    </recommendedName>
</protein>
<keyword evidence="3" id="KW-0762">Sugar transport</keyword>
<dbReference type="Gene3D" id="2.70.70.10">
    <property type="entry name" value="Glucose Permease (Domain IIA)"/>
    <property type="match status" value="1"/>
</dbReference>
<proteinExistence type="predicted"/>
<dbReference type="RefSeq" id="WP_271712461.1">
    <property type="nucleotide sequence ID" value="NZ_AP024169.1"/>
</dbReference>
<keyword evidence="5" id="KW-0598">Phosphotransferase system</keyword>
<organism evidence="8 9">
    <name type="scientific">Anaeromicropila herbilytica</name>
    <dbReference type="NCBI Taxonomy" id="2785025"/>
    <lineage>
        <taxon>Bacteria</taxon>
        <taxon>Bacillati</taxon>
        <taxon>Bacillota</taxon>
        <taxon>Clostridia</taxon>
        <taxon>Lachnospirales</taxon>
        <taxon>Lachnospiraceae</taxon>
        <taxon>Anaeromicropila</taxon>
    </lineage>
</organism>
<dbReference type="GO" id="GO:0016301">
    <property type="term" value="F:kinase activity"/>
    <property type="evidence" value="ECO:0007669"/>
    <property type="project" value="UniProtKB-KW"/>
</dbReference>
<comment type="subcellular location">
    <subcellularLocation>
        <location evidence="1">Cytoplasm</location>
    </subcellularLocation>
</comment>